<keyword evidence="3" id="KW-1185">Reference proteome</keyword>
<accession>A0A942UX90</accession>
<dbReference type="PANTHER" id="PTHR36444">
    <property type="entry name" value="TRANSCRIPTIONAL REGULATOR PROTEIN YOBU-RELATED"/>
    <property type="match status" value="1"/>
</dbReference>
<evidence type="ECO:0000259" key="1">
    <source>
        <dbReference type="SMART" id="SM00871"/>
    </source>
</evidence>
<dbReference type="InterPro" id="IPR053182">
    <property type="entry name" value="YobU-like_regulator"/>
</dbReference>
<dbReference type="Gene3D" id="3.20.80.10">
    <property type="entry name" value="Regulatory factor, effector binding domain"/>
    <property type="match status" value="1"/>
</dbReference>
<sequence>MIFDLFKIEKIEPKIKELDKTIYFLGLKTETDDKRIGKDVNKLGNEFKNIKKIYSIPNAKEPRIFIALTRNYNPKTGYMEYIMGDVVKEIPDSFPENIDVHNVPQGKYAVFTIKPKYSFLWGYTLGKMKSYIYKEWLPRSQYKSGTEIDDFEYHDHRSISKKPGIDLYVSIKEK</sequence>
<evidence type="ECO:0000313" key="3">
    <source>
        <dbReference type="Proteomes" id="UP000724672"/>
    </source>
</evidence>
<dbReference type="SMART" id="SM00871">
    <property type="entry name" value="AraC_E_bind"/>
    <property type="match status" value="1"/>
</dbReference>
<reference evidence="2" key="1">
    <citation type="submission" date="2019-12" db="EMBL/GenBank/DDBJ databases">
        <title>Clostridiaceae gen. nov. sp. nov., isolated from sediment in Xinjiang, China.</title>
        <authorList>
            <person name="Zhang R."/>
        </authorList>
    </citation>
    <scope>NUCLEOTIDE SEQUENCE</scope>
    <source>
        <strain evidence="2">D2Q-11</strain>
    </source>
</reference>
<dbReference type="SUPFAM" id="SSF55136">
    <property type="entry name" value="Probable bacterial effector-binding domain"/>
    <property type="match status" value="1"/>
</dbReference>
<dbReference type="InterPro" id="IPR011256">
    <property type="entry name" value="Reg_factor_effector_dom_sf"/>
</dbReference>
<protein>
    <submittedName>
        <fullName evidence="2">GyrI-like domain-containing protein</fullName>
    </submittedName>
</protein>
<organism evidence="2 3">
    <name type="scientific">Anaeromonas frigoriresistens</name>
    <dbReference type="NCBI Taxonomy" id="2683708"/>
    <lineage>
        <taxon>Bacteria</taxon>
        <taxon>Bacillati</taxon>
        <taxon>Bacillota</taxon>
        <taxon>Tissierellia</taxon>
        <taxon>Tissierellales</taxon>
        <taxon>Thermohalobacteraceae</taxon>
        <taxon>Anaeromonas</taxon>
    </lineage>
</organism>
<dbReference type="InterPro" id="IPR029441">
    <property type="entry name" value="Cass2"/>
</dbReference>
<proteinExistence type="predicted"/>
<dbReference type="RefSeq" id="WP_203365228.1">
    <property type="nucleotide sequence ID" value="NZ_WSFT01000015.1"/>
</dbReference>
<comment type="caution">
    <text evidence="2">The sequence shown here is derived from an EMBL/GenBank/DDBJ whole genome shotgun (WGS) entry which is preliminary data.</text>
</comment>
<gene>
    <name evidence="2" type="ORF">GOQ27_02425</name>
</gene>
<dbReference type="Pfam" id="PF14526">
    <property type="entry name" value="Cass2"/>
    <property type="match status" value="1"/>
</dbReference>
<dbReference type="AlphaFoldDB" id="A0A942UX90"/>
<dbReference type="Proteomes" id="UP000724672">
    <property type="component" value="Unassembled WGS sequence"/>
</dbReference>
<evidence type="ECO:0000313" key="2">
    <source>
        <dbReference type="EMBL" id="MBS4537297.1"/>
    </source>
</evidence>
<dbReference type="PANTHER" id="PTHR36444:SF2">
    <property type="entry name" value="TRANSCRIPTIONAL REGULATOR PROTEIN YOBU-RELATED"/>
    <property type="match status" value="1"/>
</dbReference>
<dbReference type="EMBL" id="WSFT01000015">
    <property type="protein sequence ID" value="MBS4537297.1"/>
    <property type="molecule type" value="Genomic_DNA"/>
</dbReference>
<name>A0A942UX90_9FIRM</name>
<feature type="domain" description="AraC effector-binding" evidence="1">
    <location>
        <begin position="11"/>
        <end position="172"/>
    </location>
</feature>
<dbReference type="InterPro" id="IPR010499">
    <property type="entry name" value="AraC_E-bd"/>
</dbReference>